<organism evidence="3 4">
    <name type="scientific">Camellia sinensis</name>
    <name type="common">Tea plant</name>
    <name type="synonym">Thea sinensis</name>
    <dbReference type="NCBI Taxonomy" id="4442"/>
    <lineage>
        <taxon>Eukaryota</taxon>
        <taxon>Viridiplantae</taxon>
        <taxon>Streptophyta</taxon>
        <taxon>Embryophyta</taxon>
        <taxon>Tracheophyta</taxon>
        <taxon>Spermatophyta</taxon>
        <taxon>Magnoliopsida</taxon>
        <taxon>eudicotyledons</taxon>
        <taxon>Gunneridae</taxon>
        <taxon>Pentapetalae</taxon>
        <taxon>asterids</taxon>
        <taxon>Ericales</taxon>
        <taxon>Theaceae</taxon>
        <taxon>Camellia</taxon>
    </lineage>
</organism>
<dbReference type="InterPro" id="IPR023796">
    <property type="entry name" value="Serpin_dom"/>
</dbReference>
<dbReference type="PANTHER" id="PTHR11461">
    <property type="entry name" value="SERINE PROTEASE INHIBITOR, SERPIN"/>
    <property type="match status" value="1"/>
</dbReference>
<gene>
    <name evidence="3" type="ORF">HYC85_012974</name>
</gene>
<evidence type="ECO:0000313" key="3">
    <source>
        <dbReference type="EMBL" id="KAF5950981.1"/>
    </source>
</evidence>
<evidence type="ECO:0000256" key="1">
    <source>
        <dbReference type="ARBA" id="ARBA00009500"/>
    </source>
</evidence>
<dbReference type="InterPro" id="IPR036186">
    <property type="entry name" value="Serpin_sf"/>
</dbReference>
<protein>
    <recommendedName>
        <fullName evidence="2">Serpin domain-containing protein</fullName>
    </recommendedName>
</protein>
<comment type="similarity">
    <text evidence="1">Belongs to the serpin family.</text>
</comment>
<dbReference type="PANTHER" id="PTHR11461:SF340">
    <property type="entry name" value="SERPIN DOMAIN-CONTAINING PROTEIN"/>
    <property type="match status" value="1"/>
</dbReference>
<comment type="caution">
    <text evidence="3">The sequence shown here is derived from an EMBL/GenBank/DDBJ whole genome shotgun (WGS) entry which is preliminary data.</text>
</comment>
<dbReference type="InterPro" id="IPR042178">
    <property type="entry name" value="Serpin_sf_1"/>
</dbReference>
<proteinExistence type="inferred from homology"/>
<dbReference type="EMBL" id="JACBKZ010000005">
    <property type="protein sequence ID" value="KAF5950981.1"/>
    <property type="molecule type" value="Genomic_DNA"/>
</dbReference>
<name>A0A7J7HFI6_CAMSI</name>
<dbReference type="GO" id="GO:0004867">
    <property type="term" value="F:serine-type endopeptidase inhibitor activity"/>
    <property type="evidence" value="ECO:0007669"/>
    <property type="project" value="InterPro"/>
</dbReference>
<dbReference type="InterPro" id="IPR000215">
    <property type="entry name" value="Serpin_fam"/>
</dbReference>
<dbReference type="Proteomes" id="UP000593564">
    <property type="component" value="Unassembled WGS sequence"/>
</dbReference>
<keyword evidence="4" id="KW-1185">Reference proteome</keyword>
<dbReference type="SUPFAM" id="SSF56574">
    <property type="entry name" value="Serpins"/>
    <property type="match status" value="1"/>
</dbReference>
<sequence length="131" mass="14944">MESPSSPIKKRKKILSITDPHLTTTRITELQTSQSISFANSVWIDRSFSLNPSYKRILESSYNAKAKEVDFSNKADQVINEVNSWVKNETKGLIKNLLPPGSLYDDTVLLFARYTAKDNRIKNSIKHIQET</sequence>
<dbReference type="GO" id="GO:0005615">
    <property type="term" value="C:extracellular space"/>
    <property type="evidence" value="ECO:0007669"/>
    <property type="project" value="InterPro"/>
</dbReference>
<accession>A0A7J7HFI6</accession>
<dbReference type="AlphaFoldDB" id="A0A7J7HFI6"/>
<evidence type="ECO:0000313" key="4">
    <source>
        <dbReference type="Proteomes" id="UP000593564"/>
    </source>
</evidence>
<dbReference type="Gene3D" id="3.30.497.10">
    <property type="entry name" value="Antithrombin, subunit I, domain 2"/>
    <property type="match status" value="1"/>
</dbReference>
<dbReference type="Pfam" id="PF00079">
    <property type="entry name" value="Serpin"/>
    <property type="match status" value="1"/>
</dbReference>
<feature type="domain" description="Serpin" evidence="2">
    <location>
        <begin position="24"/>
        <end position="113"/>
    </location>
</feature>
<reference evidence="4" key="1">
    <citation type="journal article" date="2020" name="Nat. Commun.">
        <title>Genome assembly of wild tea tree DASZ reveals pedigree and selection history of tea varieties.</title>
        <authorList>
            <person name="Zhang W."/>
            <person name="Zhang Y."/>
            <person name="Qiu H."/>
            <person name="Guo Y."/>
            <person name="Wan H."/>
            <person name="Zhang X."/>
            <person name="Scossa F."/>
            <person name="Alseekh S."/>
            <person name="Zhang Q."/>
            <person name="Wang P."/>
            <person name="Xu L."/>
            <person name="Schmidt M.H."/>
            <person name="Jia X."/>
            <person name="Li D."/>
            <person name="Zhu A."/>
            <person name="Guo F."/>
            <person name="Chen W."/>
            <person name="Ni D."/>
            <person name="Usadel B."/>
            <person name="Fernie A.R."/>
            <person name="Wen W."/>
        </authorList>
    </citation>
    <scope>NUCLEOTIDE SEQUENCE [LARGE SCALE GENOMIC DNA]</scope>
    <source>
        <strain evidence="4">cv. G240</strain>
    </source>
</reference>
<evidence type="ECO:0000259" key="2">
    <source>
        <dbReference type="Pfam" id="PF00079"/>
    </source>
</evidence>
<reference evidence="3 4" key="2">
    <citation type="submission" date="2020-07" db="EMBL/GenBank/DDBJ databases">
        <title>Genome assembly of wild tea tree DASZ reveals pedigree and selection history of tea varieties.</title>
        <authorList>
            <person name="Zhang W."/>
        </authorList>
    </citation>
    <scope>NUCLEOTIDE SEQUENCE [LARGE SCALE GENOMIC DNA]</scope>
    <source>
        <strain evidence="4">cv. G240</strain>
        <tissue evidence="3">Leaf</tissue>
    </source>
</reference>